<dbReference type="RefSeq" id="WP_117718266.1">
    <property type="nucleotide sequence ID" value="NZ_QSTP01000001.1"/>
</dbReference>
<proteinExistence type="predicted"/>
<evidence type="ECO:0000313" key="1">
    <source>
        <dbReference type="EMBL" id="RGM75507.1"/>
    </source>
</evidence>
<accession>A0A3E4YL51</accession>
<dbReference type="AlphaFoldDB" id="A0A3E4YL51"/>
<evidence type="ECO:0000313" key="2">
    <source>
        <dbReference type="Proteomes" id="UP000260758"/>
    </source>
</evidence>
<name>A0A3E4YL51_9FIRM</name>
<gene>
    <name evidence="1" type="ORF">DXB99_02990</name>
</gene>
<dbReference type="Proteomes" id="UP000260758">
    <property type="component" value="Unassembled WGS sequence"/>
</dbReference>
<protein>
    <recommendedName>
        <fullName evidence="3">SH3 domain-containing protein</fullName>
    </recommendedName>
</protein>
<evidence type="ECO:0008006" key="3">
    <source>
        <dbReference type="Google" id="ProtNLM"/>
    </source>
</evidence>
<organism evidence="1 2">
    <name type="scientific">Agathobacter rectalis</name>
    <dbReference type="NCBI Taxonomy" id="39491"/>
    <lineage>
        <taxon>Bacteria</taxon>
        <taxon>Bacillati</taxon>
        <taxon>Bacillota</taxon>
        <taxon>Clostridia</taxon>
        <taxon>Lachnospirales</taxon>
        <taxon>Lachnospiraceae</taxon>
        <taxon>Agathobacter</taxon>
    </lineage>
</organism>
<sequence length="62" mass="7334">MNKAICIRDFEGVGFLKENNDKDKKVHIKKGDIIEWDNQGCLWYNDVCFGHMDAYPGQYFQF</sequence>
<dbReference type="EMBL" id="QSTP01000001">
    <property type="protein sequence ID" value="RGM75507.1"/>
    <property type="molecule type" value="Genomic_DNA"/>
</dbReference>
<comment type="caution">
    <text evidence="1">The sequence shown here is derived from an EMBL/GenBank/DDBJ whole genome shotgun (WGS) entry which is preliminary data.</text>
</comment>
<reference evidence="1 2" key="1">
    <citation type="submission" date="2018-08" db="EMBL/GenBank/DDBJ databases">
        <title>A genome reference for cultivated species of the human gut microbiota.</title>
        <authorList>
            <person name="Zou Y."/>
            <person name="Xue W."/>
            <person name="Luo G."/>
        </authorList>
    </citation>
    <scope>NUCLEOTIDE SEQUENCE [LARGE SCALE GENOMIC DNA]</scope>
    <source>
        <strain evidence="1 2">OM07-13</strain>
    </source>
</reference>